<dbReference type="SUPFAM" id="SSF55811">
    <property type="entry name" value="Nudix"/>
    <property type="match status" value="1"/>
</dbReference>
<dbReference type="InterPro" id="IPR000649">
    <property type="entry name" value="IF-2B-related"/>
</dbReference>
<dbReference type="PANTHER" id="PTHR43475">
    <property type="entry name" value="METHYLTHIORIBOSE-1-PHOSPHATE ISOMERASE"/>
    <property type="match status" value="1"/>
</dbReference>
<protein>
    <recommendedName>
        <fullName evidence="4">Nudix hydrolase domain-containing protein</fullName>
    </recommendedName>
</protein>
<dbReference type="InterPro" id="IPR042529">
    <property type="entry name" value="IF_2B-like_C"/>
</dbReference>
<dbReference type="AlphaFoldDB" id="A0AAD5RPI3"/>
<sequence length="674" mass="73892">MRAATWAQHRFPLLIPSTLHQLHHHSFRCIAIVSQSVYARQQHSLQQPNGSDSPQPREQNRVELQALWPAAKKSSQDNKSSYSTVYDCPPGNTAAMDAPVPAEATLTNPQKPPIKKRQVVSSFILKDPFPGVNEKPMIALFLRSEKVSTYRNRLGAISGTIDAEDTSPVSAAWRELKEETCLGPDQVTLVRKGKPYTFGDTNLNREWTIHAFLYKLKHPSLSSKIRIDWEHTDFEWLDPMTVPDEDERIVPRIAESLRRVYVERDLGSKAGRTLETGLQTLQNDHVNGARVLAGTALATLIKIAETMDSHIPASRWWYNLRMAGWHLWRNGRPAMDAAIRAVVVEALTRVEGIAVSAVESKPMTGDLHGKIISTLQTYQEERVRAVDKVSQAFVSYLTDLSDKIGKSGEVPRPISILTLSASSTIIQSITQAARVMPLDIRVLESRPLFEGVSAAASFAALPQTTVTVYPDAAVGYAARGADMVLLGADRISETGAVSNKIGSLPAVLTAKHVSKEIKVVVLGESEKVASGEGVEEENAAAEIVDAWRTSGPPSASSVVEAVMAGASAGSGGGHDDGDGSTGRRDEKLHDQGVTGSSDKEVAEELGSQTKQQHQAAAREKTGRVEVRNLYFEWVQPPDDMQWIYLSERGRWDAKDIAIRAREVDGLAEKLFLDL</sequence>
<proteinExistence type="inferred from homology"/>
<evidence type="ECO:0000313" key="6">
    <source>
        <dbReference type="Proteomes" id="UP001201980"/>
    </source>
</evidence>
<name>A0AAD5RPI3_9PEZI</name>
<evidence type="ECO:0000256" key="1">
    <source>
        <dbReference type="ARBA" id="ARBA00007251"/>
    </source>
</evidence>
<dbReference type="Pfam" id="PF01008">
    <property type="entry name" value="IF-2B"/>
    <property type="match status" value="1"/>
</dbReference>
<dbReference type="Gene3D" id="3.90.79.10">
    <property type="entry name" value="Nucleoside Triphosphate Pyrophosphohydrolase"/>
    <property type="match status" value="1"/>
</dbReference>
<reference evidence="5" key="1">
    <citation type="submission" date="2022-07" db="EMBL/GenBank/DDBJ databases">
        <title>Draft genome sequence of Zalerion maritima ATCC 34329, a (micro)plastics degrading marine fungus.</title>
        <authorList>
            <person name="Paco A."/>
            <person name="Goncalves M.F.M."/>
            <person name="Rocha-Santos T.A.P."/>
            <person name="Alves A."/>
        </authorList>
    </citation>
    <scope>NUCLEOTIDE SEQUENCE</scope>
    <source>
        <strain evidence="5">ATCC 34329</strain>
    </source>
</reference>
<dbReference type="GO" id="GO:0046523">
    <property type="term" value="F:S-methyl-5-thioribose-1-phosphate isomerase activity"/>
    <property type="evidence" value="ECO:0007669"/>
    <property type="project" value="TreeGrafter"/>
</dbReference>
<dbReference type="Proteomes" id="UP001201980">
    <property type="component" value="Unassembled WGS sequence"/>
</dbReference>
<feature type="region of interest" description="Disordered" evidence="3">
    <location>
        <begin position="566"/>
        <end position="619"/>
    </location>
</feature>
<comment type="caution">
    <text evidence="5">The sequence shown here is derived from an EMBL/GenBank/DDBJ whole genome shotgun (WGS) entry which is preliminary data.</text>
</comment>
<evidence type="ECO:0000259" key="4">
    <source>
        <dbReference type="PROSITE" id="PS51462"/>
    </source>
</evidence>
<evidence type="ECO:0000313" key="5">
    <source>
        <dbReference type="EMBL" id="KAJ2895965.1"/>
    </source>
</evidence>
<feature type="domain" description="Nudix hydrolase" evidence="4">
    <location>
        <begin position="115"/>
        <end position="262"/>
    </location>
</feature>
<gene>
    <name evidence="5" type="ORF">MKZ38_006012</name>
</gene>
<accession>A0AAD5RPI3</accession>
<comment type="similarity">
    <text evidence="1 2">Belongs to the eIF-2B alpha/beta/delta subunits family.</text>
</comment>
<evidence type="ECO:0000256" key="3">
    <source>
        <dbReference type="SAM" id="MobiDB-lite"/>
    </source>
</evidence>
<dbReference type="Gene3D" id="3.40.50.10470">
    <property type="entry name" value="Translation initiation factor eif-2b, domain 2"/>
    <property type="match status" value="1"/>
</dbReference>
<dbReference type="GO" id="GO:0019509">
    <property type="term" value="P:L-methionine salvage from methylthioadenosine"/>
    <property type="evidence" value="ECO:0007669"/>
    <property type="project" value="TreeGrafter"/>
</dbReference>
<dbReference type="PROSITE" id="PS51462">
    <property type="entry name" value="NUDIX"/>
    <property type="match status" value="1"/>
</dbReference>
<feature type="compositionally biased region" description="Basic and acidic residues" evidence="3">
    <location>
        <begin position="573"/>
        <end position="590"/>
    </location>
</feature>
<dbReference type="EMBL" id="JAKWBI020000365">
    <property type="protein sequence ID" value="KAJ2895965.1"/>
    <property type="molecule type" value="Genomic_DNA"/>
</dbReference>
<dbReference type="Pfam" id="PF00293">
    <property type="entry name" value="NUDIX"/>
    <property type="match status" value="1"/>
</dbReference>
<dbReference type="InterPro" id="IPR037171">
    <property type="entry name" value="NagB/RpiA_transferase-like"/>
</dbReference>
<organism evidence="5 6">
    <name type="scientific">Zalerion maritima</name>
    <dbReference type="NCBI Taxonomy" id="339359"/>
    <lineage>
        <taxon>Eukaryota</taxon>
        <taxon>Fungi</taxon>
        <taxon>Dikarya</taxon>
        <taxon>Ascomycota</taxon>
        <taxon>Pezizomycotina</taxon>
        <taxon>Sordariomycetes</taxon>
        <taxon>Lulworthiomycetidae</taxon>
        <taxon>Lulworthiales</taxon>
        <taxon>Lulworthiaceae</taxon>
        <taxon>Zalerion</taxon>
    </lineage>
</organism>
<dbReference type="InterPro" id="IPR015797">
    <property type="entry name" value="NUDIX_hydrolase-like_dom_sf"/>
</dbReference>
<dbReference type="PANTHER" id="PTHR43475:SF3">
    <property type="entry name" value="TRANSLATION INITIATION FACTOR EIF-2B SUBUNIT FAMILY PROTEIN (AFU_ORTHOLOGUE AFUA_2G14290)"/>
    <property type="match status" value="1"/>
</dbReference>
<dbReference type="SUPFAM" id="SSF100950">
    <property type="entry name" value="NagB/RpiA/CoA transferase-like"/>
    <property type="match status" value="1"/>
</dbReference>
<keyword evidence="6" id="KW-1185">Reference proteome</keyword>
<dbReference type="InterPro" id="IPR000086">
    <property type="entry name" value="NUDIX_hydrolase_dom"/>
</dbReference>
<evidence type="ECO:0000256" key="2">
    <source>
        <dbReference type="RuleBase" id="RU003814"/>
    </source>
</evidence>